<dbReference type="PROSITE" id="PS50883">
    <property type="entry name" value="EAL"/>
    <property type="match status" value="1"/>
</dbReference>
<feature type="domain" description="GGDEF" evidence="4">
    <location>
        <begin position="472"/>
        <end position="605"/>
    </location>
</feature>
<dbReference type="AlphaFoldDB" id="A0A1G7DCP3"/>
<proteinExistence type="predicted"/>
<dbReference type="Gene3D" id="3.20.20.450">
    <property type="entry name" value="EAL domain"/>
    <property type="match status" value="1"/>
</dbReference>
<dbReference type="Pfam" id="PF13188">
    <property type="entry name" value="PAS_8"/>
    <property type="match status" value="2"/>
</dbReference>
<dbReference type="SMART" id="SM00091">
    <property type="entry name" value="PAS"/>
    <property type="match status" value="3"/>
</dbReference>
<dbReference type="Pfam" id="PF00990">
    <property type="entry name" value="GGDEF"/>
    <property type="match status" value="1"/>
</dbReference>
<gene>
    <name evidence="5" type="ORF">SAMN05661003_11321</name>
</gene>
<dbReference type="SUPFAM" id="SSF55073">
    <property type="entry name" value="Nucleotide cyclase"/>
    <property type="match status" value="1"/>
</dbReference>
<dbReference type="PROSITE" id="PS50887">
    <property type="entry name" value="GGDEF"/>
    <property type="match status" value="1"/>
</dbReference>
<reference evidence="6" key="1">
    <citation type="submission" date="2016-10" db="EMBL/GenBank/DDBJ databases">
        <authorList>
            <person name="Varghese N."/>
            <person name="Submissions S."/>
        </authorList>
    </citation>
    <scope>NUCLEOTIDE SEQUENCE [LARGE SCALE GENOMIC DNA]</scope>
    <source>
        <strain evidence="6">DSM 8987</strain>
    </source>
</reference>
<evidence type="ECO:0000256" key="1">
    <source>
        <dbReference type="ARBA" id="ARBA00051114"/>
    </source>
</evidence>
<dbReference type="InterPro" id="IPR000160">
    <property type="entry name" value="GGDEF_dom"/>
</dbReference>
<dbReference type="Gene3D" id="3.30.450.20">
    <property type="entry name" value="PAS domain"/>
    <property type="match status" value="3"/>
</dbReference>
<dbReference type="CDD" id="cd01948">
    <property type="entry name" value="EAL"/>
    <property type="match status" value="1"/>
</dbReference>
<dbReference type="PROSITE" id="PS50112">
    <property type="entry name" value="PAS"/>
    <property type="match status" value="1"/>
</dbReference>
<dbReference type="InterPro" id="IPR035965">
    <property type="entry name" value="PAS-like_dom_sf"/>
</dbReference>
<dbReference type="EMBL" id="FNAQ01000013">
    <property type="protein sequence ID" value="SDE49331.1"/>
    <property type="molecule type" value="Genomic_DNA"/>
</dbReference>
<evidence type="ECO:0000259" key="3">
    <source>
        <dbReference type="PROSITE" id="PS50883"/>
    </source>
</evidence>
<dbReference type="GO" id="GO:0071732">
    <property type="term" value="P:cellular response to nitric oxide"/>
    <property type="evidence" value="ECO:0007669"/>
    <property type="project" value="UniProtKB-ARBA"/>
</dbReference>
<evidence type="ECO:0000313" key="6">
    <source>
        <dbReference type="Proteomes" id="UP000243205"/>
    </source>
</evidence>
<evidence type="ECO:0000259" key="2">
    <source>
        <dbReference type="PROSITE" id="PS50112"/>
    </source>
</evidence>
<accession>A0A1G7DCP3</accession>
<dbReference type="SUPFAM" id="SSF141868">
    <property type="entry name" value="EAL domain-like"/>
    <property type="match status" value="1"/>
</dbReference>
<dbReference type="Proteomes" id="UP000243205">
    <property type="component" value="Unassembled WGS sequence"/>
</dbReference>
<evidence type="ECO:0000259" key="4">
    <source>
        <dbReference type="PROSITE" id="PS50887"/>
    </source>
</evidence>
<dbReference type="InterPro" id="IPR000014">
    <property type="entry name" value="PAS"/>
</dbReference>
<dbReference type="OrthoDB" id="9777298at2"/>
<protein>
    <submittedName>
        <fullName evidence="5">PAS domain S-box-containing protein/diguanylate cyclase (GGDEF) domain-containing protein</fullName>
    </submittedName>
</protein>
<dbReference type="SUPFAM" id="SSF55785">
    <property type="entry name" value="PYP-like sensor domain (PAS domain)"/>
    <property type="match status" value="3"/>
</dbReference>
<dbReference type="FunFam" id="3.30.70.270:FF:000001">
    <property type="entry name" value="Diguanylate cyclase domain protein"/>
    <property type="match status" value="1"/>
</dbReference>
<keyword evidence="6" id="KW-1185">Reference proteome</keyword>
<dbReference type="Gene3D" id="3.30.70.270">
    <property type="match status" value="1"/>
</dbReference>
<dbReference type="NCBIfam" id="TIGR00254">
    <property type="entry name" value="GGDEF"/>
    <property type="match status" value="1"/>
</dbReference>
<dbReference type="InterPro" id="IPR043128">
    <property type="entry name" value="Rev_trsase/Diguanyl_cyclase"/>
</dbReference>
<sequence>MQTSGPPDSAALAVDSPASLERRLVAYVRAKIDQLLAIMGTAPLRTEELDDASLLEIDPIGIIAESVAQMIEHLHDIHDHLSLAHEELQAVFDATGAAIVVLDDQLRVHSCNRRAAETFALATGDVPLAFPFSAALAERLRQQEGLLEEPEYCHADQVFQLLVAPVRDRAGQCQLRVLAFNDITERRHNELMLQAAESRLSAIFNTLMAGILIIDPESHRIVDANPMAIRLIGDRRERIIGAVCHRYICPAQRGACPLTDLNQKLDNAERILIDAYGEHIPVLKTATLLELGGKQYILESFIDIRARKKAEDALRASEERYRALYAAMNEGLIVGELIRNAAGRAVDFVLHDVNPAACRILQYNAERLVGQRASSLYWQKEIPYLRLLEAVVADGVPRTQEISLRGRELHVSLTRPLPQRFAALLTDVTATRQAQRQIERLAYYDELTGLPNRVLIRDRLSQALAQARRQNGLVAVLAFDLDQFKKINDSLGNSSGDRLLVAVAERMTVRLRQGDSLARMGGDEFVIVLSGCVTQQDVISAAVKVLDLMAEPFQVDEHEIVCTASLGIALFPMDGSDGDSLLKNADTAMYQAKENGRNTYQFYMPEMNQRAFERLFLNSDLHRALDRGEFELYYQPQLRLSDGAVVGAEALLRWNHASKGQISPVLFIPLAEESDLILTIGHWVLEQACLAARRWYNAGYRQLRVAVNLSARQFTRSLPQTVAQVLRQTALPPELLELELTESLLMEKPEQVREVLEQLRELGTLTAIDDFGTGYSSLSYLKHFPLNRLKIDRSFVKDLTSDSDDAVIIEAIIALAHSLRLQVVAEGVETPAQLEFMRRHGCDDVQGYLLGRPMPADELMRFLQQRPMPTPV</sequence>
<dbReference type="PANTHER" id="PTHR44757:SF2">
    <property type="entry name" value="BIOFILM ARCHITECTURE MAINTENANCE PROTEIN MBAA"/>
    <property type="match status" value="1"/>
</dbReference>
<dbReference type="InterPro" id="IPR013656">
    <property type="entry name" value="PAS_4"/>
</dbReference>
<evidence type="ECO:0000313" key="5">
    <source>
        <dbReference type="EMBL" id="SDE49331.1"/>
    </source>
</evidence>
<organism evidence="5 6">
    <name type="scientific">Desulfuromonas thiophila</name>
    <dbReference type="NCBI Taxonomy" id="57664"/>
    <lineage>
        <taxon>Bacteria</taxon>
        <taxon>Pseudomonadati</taxon>
        <taxon>Thermodesulfobacteriota</taxon>
        <taxon>Desulfuromonadia</taxon>
        <taxon>Desulfuromonadales</taxon>
        <taxon>Desulfuromonadaceae</taxon>
        <taxon>Desulfuromonas</taxon>
    </lineage>
</organism>
<dbReference type="SMART" id="SM00052">
    <property type="entry name" value="EAL"/>
    <property type="match status" value="1"/>
</dbReference>
<dbReference type="GO" id="GO:0071111">
    <property type="term" value="F:cyclic-guanylate-specific phosphodiesterase activity"/>
    <property type="evidence" value="ECO:0007669"/>
    <property type="project" value="UniProtKB-EC"/>
</dbReference>
<dbReference type="InterPro" id="IPR035919">
    <property type="entry name" value="EAL_sf"/>
</dbReference>
<dbReference type="CDD" id="cd01949">
    <property type="entry name" value="GGDEF"/>
    <property type="match status" value="1"/>
</dbReference>
<comment type="catalytic activity">
    <reaction evidence="1">
        <text>3',3'-c-di-GMP + H2O = 5'-phosphoguanylyl(3'-&gt;5')guanosine + H(+)</text>
        <dbReference type="Rhea" id="RHEA:24902"/>
        <dbReference type="ChEBI" id="CHEBI:15377"/>
        <dbReference type="ChEBI" id="CHEBI:15378"/>
        <dbReference type="ChEBI" id="CHEBI:58754"/>
        <dbReference type="ChEBI" id="CHEBI:58805"/>
        <dbReference type="EC" id="3.1.4.52"/>
    </reaction>
    <physiologicalReaction direction="left-to-right" evidence="1">
        <dbReference type="Rhea" id="RHEA:24903"/>
    </physiologicalReaction>
</comment>
<dbReference type="Pfam" id="PF08448">
    <property type="entry name" value="PAS_4"/>
    <property type="match status" value="1"/>
</dbReference>
<dbReference type="PANTHER" id="PTHR44757">
    <property type="entry name" value="DIGUANYLATE CYCLASE DGCP"/>
    <property type="match status" value="1"/>
</dbReference>
<feature type="domain" description="EAL" evidence="3">
    <location>
        <begin position="614"/>
        <end position="867"/>
    </location>
</feature>
<dbReference type="STRING" id="57664.SAMN05661003_11321"/>
<dbReference type="InterPro" id="IPR001633">
    <property type="entry name" value="EAL_dom"/>
</dbReference>
<dbReference type="NCBIfam" id="TIGR00229">
    <property type="entry name" value="sensory_box"/>
    <property type="match status" value="1"/>
</dbReference>
<dbReference type="InterPro" id="IPR029787">
    <property type="entry name" value="Nucleotide_cyclase"/>
</dbReference>
<dbReference type="SMART" id="SM00267">
    <property type="entry name" value="GGDEF"/>
    <property type="match status" value="1"/>
</dbReference>
<dbReference type="InterPro" id="IPR052155">
    <property type="entry name" value="Biofilm_reg_signaling"/>
</dbReference>
<dbReference type="RefSeq" id="WP_092079390.1">
    <property type="nucleotide sequence ID" value="NZ_FNAQ01000013.1"/>
</dbReference>
<feature type="domain" description="PAS" evidence="2">
    <location>
        <begin position="196"/>
        <end position="241"/>
    </location>
</feature>
<name>A0A1G7DCP3_9BACT</name>
<dbReference type="Pfam" id="PF00563">
    <property type="entry name" value="EAL"/>
    <property type="match status" value="1"/>
</dbReference>
<dbReference type="FunFam" id="3.20.20.450:FF:000001">
    <property type="entry name" value="Cyclic di-GMP phosphodiesterase yahA"/>
    <property type="match status" value="1"/>
</dbReference>